<feature type="signal peptide" evidence="1">
    <location>
        <begin position="1"/>
        <end position="26"/>
    </location>
</feature>
<evidence type="ECO:0000313" key="2">
    <source>
        <dbReference type="EMBL" id="KGN86420.1"/>
    </source>
</evidence>
<evidence type="ECO:0000256" key="1">
    <source>
        <dbReference type="SAM" id="SignalP"/>
    </source>
</evidence>
<dbReference type="InterPro" id="IPR026444">
    <property type="entry name" value="Secre_tail"/>
</dbReference>
<dbReference type="OrthoDB" id="1014348at2"/>
<dbReference type="eggNOG" id="COG3209">
    <property type="taxonomic scope" value="Bacteria"/>
</dbReference>
<dbReference type="EMBL" id="JRAI01000036">
    <property type="protein sequence ID" value="KGN86420.1"/>
    <property type="molecule type" value="Genomic_DNA"/>
</dbReference>
<keyword evidence="1" id="KW-0732">Signal</keyword>
<dbReference type="NCBIfam" id="TIGR04183">
    <property type="entry name" value="Por_Secre_tail"/>
    <property type="match status" value="1"/>
</dbReference>
<reference evidence="2 3" key="1">
    <citation type="submission" date="2014-08" db="EMBL/GenBank/DDBJ databases">
        <title>Porphyromonas gulae strain:COT-052_OH1451 Genome sequencing.</title>
        <authorList>
            <person name="Wallis C."/>
            <person name="Deusch O."/>
            <person name="O'Flynn C."/>
            <person name="Davis I."/>
            <person name="Jospin G."/>
            <person name="Darling A.E."/>
            <person name="Coil D.A."/>
            <person name="Alexiev A."/>
            <person name="Horsfall A."/>
            <person name="Kirkwood N."/>
            <person name="Harris S."/>
            <person name="Eisen J.A."/>
        </authorList>
    </citation>
    <scope>NUCLEOTIDE SEQUENCE [LARGE SCALE GENOMIC DNA]</scope>
    <source>
        <strain evidence="3">COT-052 OH1451</strain>
    </source>
</reference>
<dbReference type="Proteomes" id="UP000030130">
    <property type="component" value="Unassembled WGS sequence"/>
</dbReference>
<gene>
    <name evidence="2" type="ORF">HR08_03650</name>
</gene>
<evidence type="ECO:0000313" key="3">
    <source>
        <dbReference type="Proteomes" id="UP000030130"/>
    </source>
</evidence>
<protein>
    <submittedName>
        <fullName evidence="2">Secretion protein</fullName>
    </submittedName>
</protein>
<sequence>MRKIIMKKLFLASMAFLCVWIWNAGAQTMAPNYFHANPQQFKQRIAKVKNFSSCFFYEYGVNNRLKKIRSENQTGQTIQERVFSYNDAGYMIREEEYVGLDLTLLGKYEYERNDKGYITHFKRHMPNENLELVEDIRIDFFYDTDMKLIKAEIDAFNHMSNEWYDLRTTNLVYNENGLLKEVIQIDTESGEELNREILTYNNVNKIVSIRFKPGHAGIGEEKEWIFEYDNENLDIIKAGREDFWRYYQYDKEKLASETFFPKSSLVYLVYFGPKDYMDFSGLPSMNSYTHAVIKETENEMEVTYESNAAYSLTIIQPENGEIKLTADGESLSSGSMLVGGHTITVHPTPADGYEVDKVLVNGQSIEKPYQFVIEKNTEVTALMKKSNAADEIAAQDFRIYPVPTSKDLTIEIPLEMVGKVASLIDMNGRIVYRITLDNIFQQIDISHLKGVFLLQIGDITERVIVQ</sequence>
<accession>A0A0A2F8N6</accession>
<proteinExistence type="predicted"/>
<name>A0A0A2F8N6_9PORP</name>
<organism evidence="2 3">
    <name type="scientific">Porphyromonas gulae</name>
    <dbReference type="NCBI Taxonomy" id="111105"/>
    <lineage>
        <taxon>Bacteria</taxon>
        <taxon>Pseudomonadati</taxon>
        <taxon>Bacteroidota</taxon>
        <taxon>Bacteroidia</taxon>
        <taxon>Bacteroidales</taxon>
        <taxon>Porphyromonadaceae</taxon>
        <taxon>Porphyromonas</taxon>
    </lineage>
</organism>
<comment type="caution">
    <text evidence="2">The sequence shown here is derived from an EMBL/GenBank/DDBJ whole genome shotgun (WGS) entry which is preliminary data.</text>
</comment>
<dbReference type="AlphaFoldDB" id="A0A0A2F8N6"/>
<feature type="chain" id="PRO_5001987359" evidence="1">
    <location>
        <begin position="27"/>
        <end position="466"/>
    </location>
</feature>